<gene>
    <name evidence="1" type="ORF">Sylvanvirus5_23</name>
</gene>
<accession>A0A3G5AHH0</accession>
<dbReference type="EMBL" id="MK072511">
    <property type="protein sequence ID" value="AYV86655.1"/>
    <property type="molecule type" value="Genomic_DNA"/>
</dbReference>
<reference evidence="1" key="1">
    <citation type="submission" date="2018-10" db="EMBL/GenBank/DDBJ databases">
        <title>Hidden diversity of soil giant viruses.</title>
        <authorList>
            <person name="Schulz F."/>
            <person name="Alteio L."/>
            <person name="Goudeau D."/>
            <person name="Ryan E.M."/>
            <person name="Malmstrom R.R."/>
            <person name="Blanchard J."/>
            <person name="Woyke T."/>
        </authorList>
    </citation>
    <scope>NUCLEOTIDE SEQUENCE</scope>
    <source>
        <strain evidence="1">SYV1</strain>
    </source>
</reference>
<protein>
    <submittedName>
        <fullName evidence="1">Uncharacterized protein</fullName>
    </submittedName>
</protein>
<evidence type="ECO:0000313" key="1">
    <source>
        <dbReference type="EMBL" id="AYV86655.1"/>
    </source>
</evidence>
<name>A0A3G5AHH0_9VIRU</name>
<proteinExistence type="predicted"/>
<sequence>MISTSSSSESLVGKLTILKKNDPTTYTPWKKAITNLLIGKQLDSYISKNPSTIAQIIPRWEDCEENKVNPCQRGKLDFYHKIKGEQGDDVYLCNKCYKPLKKYELKDNELKVFNDERAKKAQTYGFIFATIDFHAKEAVGHIDNDSPLKLWDELNSWYQQNTKSYKLTLLTRALNDFPKDPSTDNTIEIYYKANGCCISVHSV</sequence>
<organism evidence="1">
    <name type="scientific">Sylvanvirus sp</name>
    <dbReference type="NCBI Taxonomy" id="2487774"/>
    <lineage>
        <taxon>Viruses</taxon>
    </lineage>
</organism>